<dbReference type="Proteomes" id="UP000298416">
    <property type="component" value="Unassembled WGS sequence"/>
</dbReference>
<proteinExistence type="predicted"/>
<sequence>MEMVNRRGKVQAYSQPELTKGPKVLSSSNLITPSIGLWLVLFHFLILWLSVNADRYEQQMGEERCRYFVYHIAIACVFDLAENYPYPKHNVTELGAIVTMFVTYYIGIVSSNPIDHHLTSMI</sequence>
<protein>
    <submittedName>
        <fullName evidence="2">Uncharacterized protein</fullName>
    </submittedName>
</protein>
<gene>
    <name evidence="2" type="ORF">SASPL_109786</name>
</gene>
<feature type="transmembrane region" description="Helical" evidence="1">
    <location>
        <begin position="65"/>
        <end position="82"/>
    </location>
</feature>
<accession>A0A8X8YLB9</accession>
<name>A0A8X8YLB9_SALSN</name>
<comment type="caution">
    <text evidence="2">The sequence shown here is derived from an EMBL/GenBank/DDBJ whole genome shotgun (WGS) entry which is preliminary data.</text>
</comment>
<organism evidence="2">
    <name type="scientific">Salvia splendens</name>
    <name type="common">Scarlet sage</name>
    <dbReference type="NCBI Taxonomy" id="180675"/>
    <lineage>
        <taxon>Eukaryota</taxon>
        <taxon>Viridiplantae</taxon>
        <taxon>Streptophyta</taxon>
        <taxon>Embryophyta</taxon>
        <taxon>Tracheophyta</taxon>
        <taxon>Spermatophyta</taxon>
        <taxon>Magnoliopsida</taxon>
        <taxon>eudicotyledons</taxon>
        <taxon>Gunneridae</taxon>
        <taxon>Pentapetalae</taxon>
        <taxon>asterids</taxon>
        <taxon>lamiids</taxon>
        <taxon>Lamiales</taxon>
        <taxon>Lamiaceae</taxon>
        <taxon>Nepetoideae</taxon>
        <taxon>Mentheae</taxon>
        <taxon>Salviinae</taxon>
        <taxon>Salvia</taxon>
        <taxon>Salvia subgen. Calosphace</taxon>
        <taxon>core Calosphace</taxon>
    </lineage>
</organism>
<keyword evidence="1" id="KW-0812">Transmembrane</keyword>
<dbReference type="EMBL" id="PNBA02000003">
    <property type="protein sequence ID" value="KAG6431703.1"/>
    <property type="molecule type" value="Genomic_DNA"/>
</dbReference>
<dbReference type="AlphaFoldDB" id="A0A8X8YLB9"/>
<reference evidence="2" key="2">
    <citation type="submission" date="2020-08" db="EMBL/GenBank/DDBJ databases">
        <title>Plant Genome Project.</title>
        <authorList>
            <person name="Zhang R.-G."/>
        </authorList>
    </citation>
    <scope>NUCLEOTIDE SEQUENCE</scope>
    <source>
        <strain evidence="2">Huo1</strain>
        <tissue evidence="2">Leaf</tissue>
    </source>
</reference>
<evidence type="ECO:0000313" key="2">
    <source>
        <dbReference type="EMBL" id="KAG6431703.1"/>
    </source>
</evidence>
<keyword evidence="3" id="KW-1185">Reference proteome</keyword>
<reference evidence="2" key="1">
    <citation type="submission" date="2018-01" db="EMBL/GenBank/DDBJ databases">
        <authorList>
            <person name="Mao J.F."/>
        </authorList>
    </citation>
    <scope>NUCLEOTIDE SEQUENCE</scope>
    <source>
        <strain evidence="2">Huo1</strain>
        <tissue evidence="2">Leaf</tissue>
    </source>
</reference>
<keyword evidence="1" id="KW-1133">Transmembrane helix</keyword>
<feature type="transmembrane region" description="Helical" evidence="1">
    <location>
        <begin position="35"/>
        <end position="53"/>
    </location>
</feature>
<evidence type="ECO:0000313" key="3">
    <source>
        <dbReference type="Proteomes" id="UP000298416"/>
    </source>
</evidence>
<evidence type="ECO:0000256" key="1">
    <source>
        <dbReference type="SAM" id="Phobius"/>
    </source>
</evidence>
<feature type="transmembrane region" description="Helical" evidence="1">
    <location>
        <begin position="94"/>
        <end position="114"/>
    </location>
</feature>
<keyword evidence="1" id="KW-0472">Membrane</keyword>